<comment type="caution">
    <text evidence="1">The sequence shown here is derived from an EMBL/GenBank/DDBJ whole genome shotgun (WGS) entry which is preliminary data.</text>
</comment>
<accession>A0A409WRP1</accession>
<sequence length="74" mass="9007">MSPRLHDQHCLQFAKVATKTFHDEQKFHEMGSCEKESHKMELHKMELHKMELHKMELHKMELHKMESHKKELMA</sequence>
<dbReference type="AlphaFoldDB" id="A0A409WRP1"/>
<organism evidence="1 2">
    <name type="scientific">Psilocybe cyanescens</name>
    <dbReference type="NCBI Taxonomy" id="93625"/>
    <lineage>
        <taxon>Eukaryota</taxon>
        <taxon>Fungi</taxon>
        <taxon>Dikarya</taxon>
        <taxon>Basidiomycota</taxon>
        <taxon>Agaricomycotina</taxon>
        <taxon>Agaricomycetes</taxon>
        <taxon>Agaricomycetidae</taxon>
        <taxon>Agaricales</taxon>
        <taxon>Agaricineae</taxon>
        <taxon>Strophariaceae</taxon>
        <taxon>Psilocybe</taxon>
    </lineage>
</organism>
<dbReference type="Proteomes" id="UP000283269">
    <property type="component" value="Unassembled WGS sequence"/>
</dbReference>
<name>A0A409WRP1_PSICY</name>
<protein>
    <submittedName>
        <fullName evidence="1">Uncharacterized protein</fullName>
    </submittedName>
</protein>
<evidence type="ECO:0000313" key="1">
    <source>
        <dbReference type="EMBL" id="PPQ81183.1"/>
    </source>
</evidence>
<evidence type="ECO:0000313" key="2">
    <source>
        <dbReference type="Proteomes" id="UP000283269"/>
    </source>
</evidence>
<dbReference type="InParanoid" id="A0A409WRP1"/>
<reference evidence="1 2" key="1">
    <citation type="journal article" date="2018" name="Evol. Lett.">
        <title>Horizontal gene cluster transfer increased hallucinogenic mushroom diversity.</title>
        <authorList>
            <person name="Reynolds H.T."/>
            <person name="Vijayakumar V."/>
            <person name="Gluck-Thaler E."/>
            <person name="Korotkin H.B."/>
            <person name="Matheny P.B."/>
            <person name="Slot J.C."/>
        </authorList>
    </citation>
    <scope>NUCLEOTIDE SEQUENCE [LARGE SCALE GENOMIC DNA]</scope>
    <source>
        <strain evidence="1 2">2631</strain>
    </source>
</reference>
<keyword evidence="2" id="KW-1185">Reference proteome</keyword>
<proteinExistence type="predicted"/>
<gene>
    <name evidence="1" type="ORF">CVT25_015214</name>
</gene>
<dbReference type="EMBL" id="NHYD01003275">
    <property type="protein sequence ID" value="PPQ81183.1"/>
    <property type="molecule type" value="Genomic_DNA"/>
</dbReference>